<keyword evidence="5" id="KW-1185">Reference proteome</keyword>
<dbReference type="CDD" id="cd00063">
    <property type="entry name" value="FN3"/>
    <property type="match status" value="1"/>
</dbReference>
<dbReference type="Proteomes" id="UP000535020">
    <property type="component" value="Unassembled WGS sequence"/>
</dbReference>
<organism evidence="4 5">
    <name type="scientific">Flavobacterium agri</name>
    <dbReference type="NCBI Taxonomy" id="2743471"/>
    <lineage>
        <taxon>Bacteria</taxon>
        <taxon>Pseudomonadati</taxon>
        <taxon>Bacteroidota</taxon>
        <taxon>Flavobacteriia</taxon>
        <taxon>Flavobacteriales</taxon>
        <taxon>Flavobacteriaceae</taxon>
        <taxon>Flavobacterium</taxon>
    </lineage>
</organism>
<dbReference type="InterPro" id="IPR026444">
    <property type="entry name" value="Secre_tail"/>
</dbReference>
<proteinExistence type="predicted"/>
<feature type="signal peptide" evidence="2">
    <location>
        <begin position="1"/>
        <end position="19"/>
    </location>
</feature>
<dbReference type="InterPro" id="IPR036116">
    <property type="entry name" value="FN3_sf"/>
</dbReference>
<evidence type="ECO:0000256" key="2">
    <source>
        <dbReference type="SAM" id="SignalP"/>
    </source>
</evidence>
<accession>A0A7Y8Y1C7</accession>
<dbReference type="NCBIfam" id="TIGR04183">
    <property type="entry name" value="Por_Secre_tail"/>
    <property type="match status" value="1"/>
</dbReference>
<name>A0A7Y8Y1C7_9FLAO</name>
<evidence type="ECO:0000313" key="4">
    <source>
        <dbReference type="EMBL" id="NYA70677.1"/>
    </source>
</evidence>
<dbReference type="InterPro" id="IPR013783">
    <property type="entry name" value="Ig-like_fold"/>
</dbReference>
<dbReference type="Gene3D" id="2.60.40.10">
    <property type="entry name" value="Immunoglobulins"/>
    <property type="match status" value="1"/>
</dbReference>
<keyword evidence="1 2" id="KW-0732">Signal</keyword>
<feature type="domain" description="Fibronectin type-III" evidence="3">
    <location>
        <begin position="23"/>
        <end position="114"/>
    </location>
</feature>
<evidence type="ECO:0000313" key="5">
    <source>
        <dbReference type="Proteomes" id="UP000535020"/>
    </source>
</evidence>
<dbReference type="Pfam" id="PF00041">
    <property type="entry name" value="fn3"/>
    <property type="match status" value="1"/>
</dbReference>
<comment type="caution">
    <text evidence="4">The sequence shown here is derived from an EMBL/GenBank/DDBJ whole genome shotgun (WGS) entry which is preliminary data.</text>
</comment>
<dbReference type="InterPro" id="IPR003961">
    <property type="entry name" value="FN3_dom"/>
</dbReference>
<gene>
    <name evidence="4" type="ORF">HZF10_07080</name>
</gene>
<dbReference type="Pfam" id="PF18962">
    <property type="entry name" value="Por_Secre_tail"/>
    <property type="match status" value="1"/>
</dbReference>
<reference evidence="4 5" key="1">
    <citation type="submission" date="2020-07" db="EMBL/GenBank/DDBJ databases">
        <authorList>
            <person name="Sun Q."/>
        </authorList>
    </citation>
    <scope>NUCLEOTIDE SEQUENCE [LARGE SCALE GENOMIC DNA]</scope>
    <source>
        <strain evidence="4 5">MAH-1</strain>
    </source>
</reference>
<sequence>MKQALLSFVFFTISLAVSAQCTAPTNLTVVQVTETSATLVWTETGNAVMWEIAIGSMGSPAPSANTPGIPATSNPFVAVDLECGYPYSYYVRSVCSDVEKSPWSGPIQFNTVSCGSSCFPPQEVHIVEQTNNSTTVTCSPTVSPSVEFLVQLSWAPPPTPAVPPTASSDTFPFTMPVTECGNLSLWYRSACNASVMWEGPISLRTINMQPSLGTIYGCVVNDAGIFHMADIVPLLPEGDVHVFVSLDQVINPNTQTEVDLDTMVYVPTFEDAPTYYAVVSQDGCDDVYPIQFVFADTCQGFRLEAFLDENVNGTKDVGEGDFPMGKFTYAVNDGTQLNGYTQDGTYFIYEANPANTYDFGFDVNPAYASLYSTSTTYSNVSATDQITVLQFPVTTASPFVDAAVTIVSTQSPMPGFMASEVVTFSNHGTQTITSGTLTYTKDAAIPVVSATSQGTITHTATGFTLDFTNLHAFETRSVTITYTVPTIPTVQLGQQLHSSVSIASASDINTNNNIAQLTQNIIGSMDPNDKMEAHGPQILHSSFSANDYLYYTIRFENTGTAAAHNIRIEDVLDSQLNEETVELLSSSDHCTLTRNGNSLVFNLPNVMLPPSVENTQIGHGYVQFRVKPDAGYQVNDVIPNTASIYFDFNPAIVTNEWTTTFVNQLQVDEFDAQSVAVYPNPTSNFVTVALKNGNVKSARVYDVSGKIVAQSEFSDTIDLSKTTSGMYFLEILTDSNQKFTRKLLKK</sequence>
<dbReference type="PROSITE" id="PS50853">
    <property type="entry name" value="FN3"/>
    <property type="match status" value="1"/>
</dbReference>
<dbReference type="EMBL" id="JACBJI010000002">
    <property type="protein sequence ID" value="NYA70677.1"/>
    <property type="molecule type" value="Genomic_DNA"/>
</dbReference>
<dbReference type="RefSeq" id="WP_176005503.1">
    <property type="nucleotide sequence ID" value="NZ_JABWMI010000009.1"/>
</dbReference>
<evidence type="ECO:0000259" key="3">
    <source>
        <dbReference type="PROSITE" id="PS50853"/>
    </source>
</evidence>
<dbReference type="InterPro" id="IPR055353">
    <property type="entry name" value="DUF7619"/>
</dbReference>
<evidence type="ECO:0000256" key="1">
    <source>
        <dbReference type="ARBA" id="ARBA00022729"/>
    </source>
</evidence>
<feature type="chain" id="PRO_5030873129" evidence="2">
    <location>
        <begin position="20"/>
        <end position="746"/>
    </location>
</feature>
<dbReference type="AlphaFoldDB" id="A0A7Y8Y1C7"/>
<protein>
    <submittedName>
        <fullName evidence="4">T9SS type A sorting domain-containing protein</fullName>
    </submittedName>
</protein>
<dbReference type="Gene3D" id="2.60.40.740">
    <property type="match status" value="1"/>
</dbReference>
<dbReference type="Pfam" id="PF24595">
    <property type="entry name" value="DUF7619"/>
    <property type="match status" value="1"/>
</dbReference>
<dbReference type="SUPFAM" id="SSF49265">
    <property type="entry name" value="Fibronectin type III"/>
    <property type="match status" value="1"/>
</dbReference>